<evidence type="ECO:0008006" key="4">
    <source>
        <dbReference type="Google" id="ProtNLM"/>
    </source>
</evidence>
<dbReference type="PROSITE" id="PS51257">
    <property type="entry name" value="PROKAR_LIPOPROTEIN"/>
    <property type="match status" value="1"/>
</dbReference>
<accession>A0A3S3R1V8</accession>
<keyword evidence="3" id="KW-1185">Reference proteome</keyword>
<protein>
    <recommendedName>
        <fullName evidence="4">Lipoprotein</fullName>
    </recommendedName>
</protein>
<dbReference type="RefSeq" id="WP_128388869.1">
    <property type="nucleotide sequence ID" value="NZ_SBII01000002.1"/>
</dbReference>
<dbReference type="EMBL" id="SBII01000002">
    <property type="protein sequence ID" value="RWX02600.1"/>
    <property type="molecule type" value="Genomic_DNA"/>
</dbReference>
<dbReference type="Proteomes" id="UP000287527">
    <property type="component" value="Unassembled WGS sequence"/>
</dbReference>
<proteinExistence type="predicted"/>
<feature type="chain" id="PRO_5018736167" description="Lipoprotein" evidence="1">
    <location>
        <begin position="23"/>
        <end position="151"/>
    </location>
</feature>
<evidence type="ECO:0000313" key="2">
    <source>
        <dbReference type="EMBL" id="RWX02600.1"/>
    </source>
</evidence>
<reference evidence="2 3" key="1">
    <citation type="submission" date="2019-01" db="EMBL/GenBank/DDBJ databases">
        <title>Flavobacterium sp. nov.,isolated from freshwater.</title>
        <authorList>
            <person name="Zhang R."/>
            <person name="Du Z.-J."/>
        </authorList>
    </citation>
    <scope>NUCLEOTIDE SEQUENCE [LARGE SCALE GENOMIC DNA]</scope>
    <source>
        <strain evidence="2 3">1E403</strain>
    </source>
</reference>
<comment type="caution">
    <text evidence="2">The sequence shown here is derived from an EMBL/GenBank/DDBJ whole genome shotgun (WGS) entry which is preliminary data.</text>
</comment>
<name>A0A3S3R1V8_9FLAO</name>
<sequence length="151" mass="16763">MRKLLLSALFIPALLLSCSTDPENTVTKTEASSKDATPKSLCVPISGENGINATAIGAKRRLFITWNKNLEQNPSRFYESQIEVTNINCLGGTPQLIETYPIDLFNTNSHALHQLSGTCFDWRIVVKGYKLSVDDQIPVCTTQTPWTNYTP</sequence>
<evidence type="ECO:0000313" key="3">
    <source>
        <dbReference type="Proteomes" id="UP000287527"/>
    </source>
</evidence>
<gene>
    <name evidence="2" type="ORF">EPI11_05160</name>
</gene>
<feature type="signal peptide" evidence="1">
    <location>
        <begin position="1"/>
        <end position="22"/>
    </location>
</feature>
<organism evidence="2 3">
    <name type="scientific">Flavobacterium cerinum</name>
    <dbReference type="NCBI Taxonomy" id="2502784"/>
    <lineage>
        <taxon>Bacteria</taxon>
        <taxon>Pseudomonadati</taxon>
        <taxon>Bacteroidota</taxon>
        <taxon>Flavobacteriia</taxon>
        <taxon>Flavobacteriales</taxon>
        <taxon>Flavobacteriaceae</taxon>
        <taxon>Flavobacterium</taxon>
    </lineage>
</organism>
<keyword evidence="1" id="KW-0732">Signal</keyword>
<evidence type="ECO:0000256" key="1">
    <source>
        <dbReference type="SAM" id="SignalP"/>
    </source>
</evidence>
<dbReference type="AlphaFoldDB" id="A0A3S3R1V8"/>